<name>A0A1Y1XSZ4_9FUNG</name>
<feature type="region of interest" description="Disordered" evidence="1">
    <location>
        <begin position="1"/>
        <end position="24"/>
    </location>
</feature>
<organism evidence="2 3">
    <name type="scientific">Basidiobolus meristosporus CBS 931.73</name>
    <dbReference type="NCBI Taxonomy" id="1314790"/>
    <lineage>
        <taxon>Eukaryota</taxon>
        <taxon>Fungi</taxon>
        <taxon>Fungi incertae sedis</taxon>
        <taxon>Zoopagomycota</taxon>
        <taxon>Entomophthoromycotina</taxon>
        <taxon>Basidiobolomycetes</taxon>
        <taxon>Basidiobolales</taxon>
        <taxon>Basidiobolaceae</taxon>
        <taxon>Basidiobolus</taxon>
    </lineage>
</organism>
<feature type="compositionally biased region" description="Low complexity" evidence="1">
    <location>
        <begin position="68"/>
        <end position="79"/>
    </location>
</feature>
<accession>A0A1Y1XSZ4</accession>
<dbReference type="Proteomes" id="UP000193498">
    <property type="component" value="Unassembled WGS sequence"/>
</dbReference>
<comment type="caution">
    <text evidence="2">The sequence shown here is derived from an EMBL/GenBank/DDBJ whole genome shotgun (WGS) entry which is preliminary data.</text>
</comment>
<gene>
    <name evidence="2" type="ORF">K493DRAFT_341031</name>
</gene>
<dbReference type="InParanoid" id="A0A1Y1XSZ4"/>
<feature type="compositionally biased region" description="Basic and acidic residues" evidence="1">
    <location>
        <begin position="1"/>
        <end position="10"/>
    </location>
</feature>
<evidence type="ECO:0000313" key="3">
    <source>
        <dbReference type="Proteomes" id="UP000193498"/>
    </source>
</evidence>
<proteinExistence type="predicted"/>
<reference evidence="2 3" key="1">
    <citation type="submission" date="2016-07" db="EMBL/GenBank/DDBJ databases">
        <title>Pervasive Adenine N6-methylation of Active Genes in Fungi.</title>
        <authorList>
            <consortium name="DOE Joint Genome Institute"/>
            <person name="Mondo S.J."/>
            <person name="Dannebaum R.O."/>
            <person name="Kuo R.C."/>
            <person name="Labutti K."/>
            <person name="Haridas S."/>
            <person name="Kuo A."/>
            <person name="Salamov A."/>
            <person name="Ahrendt S.R."/>
            <person name="Lipzen A."/>
            <person name="Sullivan W."/>
            <person name="Andreopoulos W.B."/>
            <person name="Clum A."/>
            <person name="Lindquist E."/>
            <person name="Daum C."/>
            <person name="Ramamoorthy G.K."/>
            <person name="Gryganskyi A."/>
            <person name="Culley D."/>
            <person name="Magnuson J.K."/>
            <person name="James T.Y."/>
            <person name="O'Malley M.A."/>
            <person name="Stajich J.E."/>
            <person name="Spatafora J.W."/>
            <person name="Visel A."/>
            <person name="Grigoriev I.V."/>
        </authorList>
    </citation>
    <scope>NUCLEOTIDE SEQUENCE [LARGE SCALE GENOMIC DNA]</scope>
    <source>
        <strain evidence="2 3">CBS 931.73</strain>
    </source>
</reference>
<dbReference type="EMBL" id="MCFE01000493">
    <property type="protein sequence ID" value="ORX88843.1"/>
    <property type="molecule type" value="Genomic_DNA"/>
</dbReference>
<protein>
    <submittedName>
        <fullName evidence="2">Uncharacterized protein</fullName>
    </submittedName>
</protein>
<keyword evidence="3" id="KW-1185">Reference proteome</keyword>
<feature type="region of interest" description="Disordered" evidence="1">
    <location>
        <begin position="62"/>
        <end position="90"/>
    </location>
</feature>
<feature type="region of interest" description="Disordered" evidence="1">
    <location>
        <begin position="330"/>
        <end position="375"/>
    </location>
</feature>
<evidence type="ECO:0000256" key="1">
    <source>
        <dbReference type="SAM" id="MobiDB-lite"/>
    </source>
</evidence>
<dbReference type="AlphaFoldDB" id="A0A1Y1XSZ4"/>
<evidence type="ECO:0000313" key="2">
    <source>
        <dbReference type="EMBL" id="ORX88843.1"/>
    </source>
</evidence>
<sequence>MSENRKDRFSSRPLASFQRRPSDSDHFDFELVDAKLMWDALHDNDNSSLPIHVDPTSLFLHSKPMPPSEMSELTTSSESHPNSDAECGAEDCPEPDLIAPAPDWIKSSSHEEVEDEDENLPEIDDIDPDLIHSMSDIEPIVADEPTPVNRRGGWLKLILTLLPIICSVLLIQMPDSTLDVLLTTLERHGLFPSLHQQHRMDASPMLTETMCLAPASTTFSYMFLSGCFHTECEVVIVAKDLRDNPKSAGGDKFTALEINHEYNSSLSVYDIQNGRYLVNIPRTTQNPESIIHVSLTSTRKEISNSPLTITWPVVEVVPRADSLIVDAQSEDADQPYDRHVDTTTLPDTEVMPDADPMSVPSEQDYDVQESPTDSAVPQDIAAIEVQEPTHVAEDIPEQSLVTEPQHLDFEDQDVELPHTVTDNYDPDVNQLQGGDRCPIYALNCHLRRSDIGAKVKVVYHSVLSVRTNIRNSILILLDHLSGVVHKHLKPVAGNSISHVVKARHVIRETIFNSVGKVGKYTKTAGRVITTWRQHTRRSISIIGDRIKRLFRRA</sequence>